<feature type="region of interest" description="Disordered" evidence="12">
    <location>
        <begin position="253"/>
        <end position="273"/>
    </location>
</feature>
<accession>A0A8X8BP16</accession>
<organism evidence="13 14">
    <name type="scientific">Polypterus senegalus</name>
    <name type="common">Senegal bichir</name>
    <dbReference type="NCBI Taxonomy" id="55291"/>
    <lineage>
        <taxon>Eukaryota</taxon>
        <taxon>Metazoa</taxon>
        <taxon>Chordata</taxon>
        <taxon>Craniata</taxon>
        <taxon>Vertebrata</taxon>
        <taxon>Euteleostomi</taxon>
        <taxon>Actinopterygii</taxon>
        <taxon>Polypteriformes</taxon>
        <taxon>Polypteridae</taxon>
        <taxon>Polypterus</taxon>
    </lineage>
</organism>
<dbReference type="GO" id="GO:0003341">
    <property type="term" value="P:cilium movement"/>
    <property type="evidence" value="ECO:0007669"/>
    <property type="project" value="TreeGrafter"/>
</dbReference>
<keyword evidence="8" id="KW-0966">Cell projection</keyword>
<dbReference type="Proteomes" id="UP000886611">
    <property type="component" value="Unassembled WGS sequence"/>
</dbReference>
<sequence length="773" mass="85345">MQPETMLHQFGLEGLEVIHAKLTNPRDPPPAGIGRTPFHKTLKKWEPVIEVLDEQGNDVTPLPLFHPDPNAPPPKQSNFFASQDASMITAPDFLSTISMYQTGMNTSFAGPFTRSIIGSSTVSKSSRSTVESMNEEIEEPGTKRVISLSLSDVQIRREEVKDIVTEDMLDKTVDVYLTETETLWILDMPATMISTDAEEAETVKLRTQAYVELCKNRLGNDLYVDRMMQTLNDAPKCKEVQCDKIIRAEADPDCKPPEEDGIEEEPTEVTTTTTPTLDRLWSFSCEDLLAVGYGEFDFRDQKGGLVCCWSLKNPMWPERVYHCESGVTSLDFSIGNPNLLAVGMHNGEIVIFNVQRQEDTPLIDSSNCFNKHTGPVWQLQWIEQERGASGDDKGDSLISVSADGKIAKWYLRKGLDCTDLMKLKRTRGDKSKKPTGEKDRKIEALISRQAPGMCFDFHPKSPVYKIAWSPFSPDVFLSCSADWTIRLWQQDLLKPVLNFSSVNRAIYEIMWSPKSPMIFGAVNEERVEIWDLDNSILDPTIVSSASPGVTLTTILFAESTDCVLIGDSDGQVTVYKMKNLTSGKTTQLRTYDFLKEAQGAPSSVWGTRRRLLSNCRSVISGMGTLQAVAGRAVSLLAQCSVPQAAPFDEWGGGGRTSFILSGRLGVQLPLVCRTEACWGKGGAVRCPPTTPLQLLLLTGRRLDWGRGGGVSLPVHNTALQCPSNDCPIRFRWAADADAASGDPAVAERRPLRVIRASGGVGVQHCIVLRVAAC</sequence>
<keyword evidence="3" id="KW-0853">WD repeat</keyword>
<protein>
    <recommendedName>
        <fullName evidence="10">Dynein axonemal intermediate chain 4</fullName>
    </recommendedName>
    <alternativeName>
        <fullName evidence="11">WD repeat-containing protein 78</fullName>
    </alternativeName>
</protein>
<comment type="caution">
    <text evidence="13">The sequence shown here is derived from an EMBL/GenBank/DDBJ whole genome shotgun (WGS) entry which is preliminary data.</text>
</comment>
<keyword evidence="5" id="KW-0282">Flagellum</keyword>
<evidence type="ECO:0000256" key="3">
    <source>
        <dbReference type="ARBA" id="ARBA00022574"/>
    </source>
</evidence>
<dbReference type="EMBL" id="JAATIS010004524">
    <property type="protein sequence ID" value="KAG2461654.1"/>
    <property type="molecule type" value="Genomic_DNA"/>
</dbReference>
<gene>
    <name evidence="13" type="primary">Wdr78</name>
    <name evidence="13" type="ORF">GTO96_0008790</name>
</gene>
<dbReference type="Pfam" id="PF00400">
    <property type="entry name" value="WD40"/>
    <property type="match status" value="1"/>
</dbReference>
<feature type="non-terminal residue" evidence="13">
    <location>
        <position position="1"/>
    </location>
</feature>
<keyword evidence="14" id="KW-1185">Reference proteome</keyword>
<dbReference type="SMART" id="SM00320">
    <property type="entry name" value="WD40"/>
    <property type="match status" value="5"/>
</dbReference>
<dbReference type="GO" id="GO:0120293">
    <property type="term" value="C:dynein axonemal particle"/>
    <property type="evidence" value="ECO:0007669"/>
    <property type="project" value="UniProtKB-SubCell"/>
</dbReference>
<dbReference type="AlphaFoldDB" id="A0A8X8BP16"/>
<feature type="non-terminal residue" evidence="13">
    <location>
        <position position="773"/>
    </location>
</feature>
<dbReference type="GO" id="GO:0045503">
    <property type="term" value="F:dynein light chain binding"/>
    <property type="evidence" value="ECO:0007669"/>
    <property type="project" value="TreeGrafter"/>
</dbReference>
<evidence type="ECO:0000313" key="13">
    <source>
        <dbReference type="EMBL" id="KAG2461654.1"/>
    </source>
</evidence>
<evidence type="ECO:0000256" key="10">
    <source>
        <dbReference type="ARBA" id="ARBA00040002"/>
    </source>
</evidence>
<evidence type="ECO:0000256" key="12">
    <source>
        <dbReference type="SAM" id="MobiDB-lite"/>
    </source>
</evidence>
<proteinExistence type="predicted"/>
<evidence type="ECO:0000256" key="9">
    <source>
        <dbReference type="ARBA" id="ARBA00024190"/>
    </source>
</evidence>
<dbReference type="Gene3D" id="2.130.10.10">
    <property type="entry name" value="YVTN repeat-like/Quinoprotein amine dehydrogenase"/>
    <property type="match status" value="2"/>
</dbReference>
<dbReference type="InterPro" id="IPR015943">
    <property type="entry name" value="WD40/YVTN_repeat-like_dom_sf"/>
</dbReference>
<dbReference type="GO" id="GO:0005858">
    <property type="term" value="C:axonemal dynein complex"/>
    <property type="evidence" value="ECO:0007669"/>
    <property type="project" value="TreeGrafter"/>
</dbReference>
<dbReference type="GO" id="GO:0045504">
    <property type="term" value="F:dynein heavy chain binding"/>
    <property type="evidence" value="ECO:0007669"/>
    <property type="project" value="TreeGrafter"/>
</dbReference>
<evidence type="ECO:0000256" key="11">
    <source>
        <dbReference type="ARBA" id="ARBA00041557"/>
    </source>
</evidence>
<evidence type="ECO:0000256" key="2">
    <source>
        <dbReference type="ARBA" id="ARBA00022490"/>
    </source>
</evidence>
<dbReference type="InterPro" id="IPR001680">
    <property type="entry name" value="WD40_rpt"/>
</dbReference>
<evidence type="ECO:0000256" key="8">
    <source>
        <dbReference type="ARBA" id="ARBA00023273"/>
    </source>
</evidence>
<dbReference type="PANTHER" id="PTHR12442:SF12">
    <property type="entry name" value="DYNEIN AXONEMAL INTERMEDIATE CHAIN 4"/>
    <property type="match status" value="1"/>
</dbReference>
<evidence type="ECO:0000256" key="1">
    <source>
        <dbReference type="ARBA" id="ARBA00004611"/>
    </source>
</evidence>
<keyword evidence="4" id="KW-0677">Repeat</keyword>
<keyword evidence="7" id="KW-0206">Cytoskeleton</keyword>
<evidence type="ECO:0000313" key="14">
    <source>
        <dbReference type="Proteomes" id="UP000886611"/>
    </source>
</evidence>
<evidence type="ECO:0000256" key="5">
    <source>
        <dbReference type="ARBA" id="ARBA00022846"/>
    </source>
</evidence>
<dbReference type="InterPro" id="IPR036322">
    <property type="entry name" value="WD40_repeat_dom_sf"/>
</dbReference>
<dbReference type="PANTHER" id="PTHR12442">
    <property type="entry name" value="DYNEIN INTERMEDIATE CHAIN"/>
    <property type="match status" value="1"/>
</dbReference>
<evidence type="ECO:0000256" key="6">
    <source>
        <dbReference type="ARBA" id="ARBA00023069"/>
    </source>
</evidence>
<dbReference type="SUPFAM" id="SSF50978">
    <property type="entry name" value="WD40 repeat-like"/>
    <property type="match status" value="1"/>
</dbReference>
<comment type="subcellular location">
    <subcellularLocation>
        <location evidence="1">Cytoplasm</location>
        <location evidence="1">Cytoskeleton</location>
        <location evidence="1">Flagellum axoneme</location>
    </subcellularLocation>
    <subcellularLocation>
        <location evidence="9">Dynein axonemal particle</location>
    </subcellularLocation>
</comment>
<reference evidence="13 14" key="1">
    <citation type="journal article" date="2021" name="Cell">
        <title>Tracing the genetic footprints of vertebrate landing in non-teleost ray-finned fishes.</title>
        <authorList>
            <person name="Bi X."/>
            <person name="Wang K."/>
            <person name="Yang L."/>
            <person name="Pan H."/>
            <person name="Jiang H."/>
            <person name="Wei Q."/>
            <person name="Fang M."/>
            <person name="Yu H."/>
            <person name="Zhu C."/>
            <person name="Cai Y."/>
            <person name="He Y."/>
            <person name="Gan X."/>
            <person name="Zeng H."/>
            <person name="Yu D."/>
            <person name="Zhu Y."/>
            <person name="Jiang H."/>
            <person name="Qiu Q."/>
            <person name="Yang H."/>
            <person name="Zhang Y.E."/>
            <person name="Wang W."/>
            <person name="Zhu M."/>
            <person name="He S."/>
            <person name="Zhang G."/>
        </authorList>
    </citation>
    <scope>NUCLEOTIDE SEQUENCE [LARGE SCALE GENOMIC DNA]</scope>
    <source>
        <strain evidence="13">Bchr_013</strain>
    </source>
</reference>
<evidence type="ECO:0000256" key="7">
    <source>
        <dbReference type="ARBA" id="ARBA00023212"/>
    </source>
</evidence>
<name>A0A8X8BP16_POLSE</name>
<keyword evidence="6" id="KW-0969">Cilium</keyword>
<dbReference type="InterPro" id="IPR050687">
    <property type="entry name" value="Dynein_IC"/>
</dbReference>
<evidence type="ECO:0000256" key="4">
    <source>
        <dbReference type="ARBA" id="ARBA00022737"/>
    </source>
</evidence>
<keyword evidence="2" id="KW-0963">Cytoplasm</keyword>